<feature type="compositionally biased region" description="Polar residues" evidence="1">
    <location>
        <begin position="359"/>
        <end position="380"/>
    </location>
</feature>
<dbReference type="Proteomes" id="UP000504634">
    <property type="component" value="Unplaced"/>
</dbReference>
<keyword evidence="4" id="KW-1185">Reference proteome</keyword>
<dbReference type="GeneID" id="115633985"/>
<dbReference type="PANTHER" id="PTHR39072">
    <property type="entry name" value="RE48511P"/>
    <property type="match status" value="1"/>
</dbReference>
<dbReference type="PANTHER" id="PTHR39072:SF3">
    <property type="entry name" value="RE48511P"/>
    <property type="match status" value="1"/>
</dbReference>
<evidence type="ECO:0000256" key="2">
    <source>
        <dbReference type="SAM" id="SignalP"/>
    </source>
</evidence>
<dbReference type="Pfam" id="PF15950">
    <property type="entry name" value="DUF4758"/>
    <property type="match status" value="1"/>
</dbReference>
<sequence length="817" mass="90781">MTGYLFIVIFINYALIVSSNESDLLTQTVYGFLDFTTTIGNTVMVFSPQSSPQLDLKINKTSSLVNAIQTKPLLAETKKGKEGIKPTKSSAPPSSQSLKAQSEILYRNNVTLSQNTINLNTSSSPIDNVMNIPEYDLLSRQPEEFAEETYRLFNLKSKGDTDRQRIFHSTRDNHPTGLVTKISETYTKNGQPIVKETNVLGTYISGKYAQILQAGSVIKNDRNTKIRPTSSARILKTGSPSIQPSRITKETHSSQNGFTKHHRKNTQVNREPTEKSKGTTSTRKSSRNKGKRRNKSSSTSSSSISPTSTDPSSRRLYRTKATTSAPEYETTPGQYTFKLNRRPGRWQYKSSPKPKVNIRKQSSSAVSNYTLSNDFTPDNTEENQIQKIIGQGRDLEASGSQNGPGSQNSPVENDEIKPKNFVQTLNVEISTPNNFVDTYYEIATIKSPFIFQAGVVKKTRFLTVTSTIEKVIKDEHTEEYSEDDGPLTENILDLATKPSPVALDGSVTTLNPIFISDSSETPILETVTESYSITQTKLKTQILPIINEKLNETKLFTLIQTYDYTSLITVTQTLSPLGDSFNPSKNFKDFEGNLDEAGSEFNLDLEFGDEDNTEQFEFKAKSKLADPKTGVNATDNYQIGTLSNLEKNQVPLPIINTLNPQNSVITSTRPVIKMETIWESYVVPLIKGTDTILRTLSKSVGVAEKTDYVTEISTVMLPATQFPFSINPYNPYNPLLPIPPQPHLITSTEILQTTLTETNSKVLKLTFGARTAYTTIYSTAVKPTAVTRLVTTALPIQNTASFPNYYPHPFPPFAYVG</sequence>
<accession>A0A6J2UIP0</accession>
<name>A0A6J2UIP0_DROLE</name>
<keyword evidence="2" id="KW-0732">Signal</keyword>
<proteinExistence type="predicted"/>
<feature type="compositionally biased region" description="Basic and acidic residues" evidence="1">
    <location>
        <begin position="76"/>
        <end position="85"/>
    </location>
</feature>
<gene>
    <name evidence="5" type="primary">LOC115633985</name>
</gene>
<feature type="signal peptide" evidence="2">
    <location>
        <begin position="1"/>
        <end position="19"/>
    </location>
</feature>
<feature type="compositionally biased region" description="Basic residues" evidence="1">
    <location>
        <begin position="284"/>
        <end position="295"/>
    </location>
</feature>
<feature type="compositionally biased region" description="Low complexity" evidence="1">
    <location>
        <begin position="398"/>
        <end position="410"/>
    </location>
</feature>
<dbReference type="InterPro" id="IPR031866">
    <property type="entry name" value="DUF4758"/>
</dbReference>
<feature type="compositionally biased region" description="Polar residues" evidence="1">
    <location>
        <begin position="87"/>
        <end position="98"/>
    </location>
</feature>
<feature type="region of interest" description="Disordered" evidence="1">
    <location>
        <begin position="394"/>
        <end position="417"/>
    </location>
</feature>
<feature type="chain" id="PRO_5026832121" evidence="2">
    <location>
        <begin position="20"/>
        <end position="817"/>
    </location>
</feature>
<evidence type="ECO:0000259" key="3">
    <source>
        <dbReference type="Pfam" id="PF15950"/>
    </source>
</evidence>
<dbReference type="RefSeq" id="XP_030387368.1">
    <property type="nucleotide sequence ID" value="XM_030531508.1"/>
</dbReference>
<feature type="region of interest" description="Disordered" evidence="1">
    <location>
        <begin position="223"/>
        <end position="380"/>
    </location>
</feature>
<dbReference type="OrthoDB" id="6430068at2759"/>
<organism evidence="4 5">
    <name type="scientific">Drosophila lebanonensis</name>
    <name type="common">Fruit fly</name>
    <name type="synonym">Scaptodrosophila lebanonensis</name>
    <dbReference type="NCBI Taxonomy" id="7225"/>
    <lineage>
        <taxon>Eukaryota</taxon>
        <taxon>Metazoa</taxon>
        <taxon>Ecdysozoa</taxon>
        <taxon>Arthropoda</taxon>
        <taxon>Hexapoda</taxon>
        <taxon>Insecta</taxon>
        <taxon>Pterygota</taxon>
        <taxon>Neoptera</taxon>
        <taxon>Endopterygota</taxon>
        <taxon>Diptera</taxon>
        <taxon>Brachycera</taxon>
        <taxon>Muscomorpha</taxon>
        <taxon>Ephydroidea</taxon>
        <taxon>Drosophilidae</taxon>
        <taxon>Scaptodrosophila</taxon>
    </lineage>
</organism>
<reference evidence="5" key="1">
    <citation type="submission" date="2025-08" db="UniProtKB">
        <authorList>
            <consortium name="RefSeq"/>
        </authorList>
    </citation>
    <scope>IDENTIFICATION</scope>
    <source>
        <strain evidence="5">11010-0011.00</strain>
        <tissue evidence="5">Whole body</tissue>
    </source>
</reference>
<feature type="region of interest" description="Disordered" evidence="1">
    <location>
        <begin position="76"/>
        <end position="98"/>
    </location>
</feature>
<dbReference type="AlphaFoldDB" id="A0A6J2UIP0"/>
<evidence type="ECO:0000256" key="1">
    <source>
        <dbReference type="SAM" id="MobiDB-lite"/>
    </source>
</evidence>
<feature type="compositionally biased region" description="Polar residues" evidence="1">
    <location>
        <begin position="226"/>
        <end position="246"/>
    </location>
</feature>
<feature type="compositionally biased region" description="Low complexity" evidence="1">
    <location>
        <begin position="296"/>
        <end position="311"/>
    </location>
</feature>
<protein>
    <submittedName>
        <fullName evidence="5">Cell wall protein DAN4</fullName>
    </submittedName>
</protein>
<evidence type="ECO:0000313" key="5">
    <source>
        <dbReference type="RefSeq" id="XP_030387368.1"/>
    </source>
</evidence>
<feature type="domain" description="DUF4758" evidence="3">
    <location>
        <begin position="157"/>
        <end position="215"/>
    </location>
</feature>
<evidence type="ECO:0000313" key="4">
    <source>
        <dbReference type="Proteomes" id="UP000504634"/>
    </source>
</evidence>